<dbReference type="InterPro" id="IPR013589">
    <property type="entry name" value="Bac_transglu_N"/>
</dbReference>
<organism evidence="2 3">
    <name type="scientific">Actibacterium lipolyticum</name>
    <dbReference type="NCBI Taxonomy" id="1524263"/>
    <lineage>
        <taxon>Bacteria</taxon>
        <taxon>Pseudomonadati</taxon>
        <taxon>Pseudomonadota</taxon>
        <taxon>Alphaproteobacteria</taxon>
        <taxon>Rhodobacterales</taxon>
        <taxon>Roseobacteraceae</taxon>
        <taxon>Actibacterium</taxon>
    </lineage>
</organism>
<evidence type="ECO:0000313" key="3">
    <source>
        <dbReference type="Proteomes" id="UP000202922"/>
    </source>
</evidence>
<name>A0A238JP40_9RHOB</name>
<dbReference type="Gene3D" id="3.10.620.30">
    <property type="match status" value="1"/>
</dbReference>
<dbReference type="PANTHER" id="PTHR33490:SF6">
    <property type="entry name" value="SLL1049 PROTEIN"/>
    <property type="match status" value="1"/>
</dbReference>
<dbReference type="SUPFAM" id="SSF54001">
    <property type="entry name" value="Cysteine proteinases"/>
    <property type="match status" value="1"/>
</dbReference>
<evidence type="ECO:0000313" key="2">
    <source>
        <dbReference type="EMBL" id="SMX32458.1"/>
    </source>
</evidence>
<feature type="domain" description="Transglutaminase-like" evidence="1">
    <location>
        <begin position="159"/>
        <end position="223"/>
    </location>
</feature>
<dbReference type="AlphaFoldDB" id="A0A238JP40"/>
<dbReference type="OrthoDB" id="9804023at2"/>
<dbReference type="InterPro" id="IPR038765">
    <property type="entry name" value="Papain-like_cys_pep_sf"/>
</dbReference>
<dbReference type="SMART" id="SM00460">
    <property type="entry name" value="TGc"/>
    <property type="match status" value="1"/>
</dbReference>
<protein>
    <submittedName>
        <fullName evidence="2">Transglutaminase-like superfamily protein</fullName>
    </submittedName>
</protein>
<evidence type="ECO:0000259" key="1">
    <source>
        <dbReference type="SMART" id="SM00460"/>
    </source>
</evidence>
<dbReference type="InterPro" id="IPR002931">
    <property type="entry name" value="Transglutaminase-like"/>
</dbReference>
<dbReference type="Proteomes" id="UP000202922">
    <property type="component" value="Unassembled WGS sequence"/>
</dbReference>
<reference evidence="3" key="1">
    <citation type="submission" date="2017-05" db="EMBL/GenBank/DDBJ databases">
        <authorList>
            <person name="Rodrigo-Torres L."/>
            <person name="Arahal R. D."/>
            <person name="Lucena T."/>
        </authorList>
    </citation>
    <scope>NUCLEOTIDE SEQUENCE [LARGE SCALE GENOMIC DNA]</scope>
    <source>
        <strain evidence="3">CECT 8621</strain>
    </source>
</reference>
<dbReference type="Pfam" id="PF01841">
    <property type="entry name" value="Transglut_core"/>
    <property type="match status" value="1"/>
</dbReference>
<dbReference type="PANTHER" id="PTHR33490">
    <property type="entry name" value="BLR5614 PROTEIN-RELATED"/>
    <property type="match status" value="1"/>
</dbReference>
<dbReference type="RefSeq" id="WP_093966020.1">
    <property type="nucleotide sequence ID" value="NZ_FXYE01000001.1"/>
</dbReference>
<dbReference type="EMBL" id="FXYE01000001">
    <property type="protein sequence ID" value="SMX32458.1"/>
    <property type="molecule type" value="Genomic_DNA"/>
</dbReference>
<gene>
    <name evidence="2" type="ORF">COL8621_00819</name>
</gene>
<accession>A0A238JP40</accession>
<keyword evidence="3" id="KW-1185">Reference proteome</keyword>
<dbReference type="Pfam" id="PF08379">
    <property type="entry name" value="Bact_transglu_N"/>
    <property type="match status" value="1"/>
</dbReference>
<sequence length="268" mass="29458">MRLKISHRTTYSYERPVAYGLQELRLTPKSRPSQRVHSWDVSVQGGNKELEFDDHHMNHVALLSFDGDGHEISIICSGEVETFDTTGVIGKHAGFAPLWYFEQPTDLTRAGNLTRKLTKGLLSEIDDPLARLHALSARVLDNVAYMIGHTGIQTSAEDALAAGRGVCQDHAHVFLAAARALGVPARYVSGYLMLNDTDEQDASHAWVEAHVDGIGWVGFDVSNGISPDERYVRVATGLDYREAAPISGLRMGDHGQETLAVDIQVQQQ</sequence>
<proteinExistence type="predicted"/>